<name>A0A645EV16_9ZZZZ</name>
<accession>A0A645EV16</accession>
<protein>
    <submittedName>
        <fullName evidence="1">Uncharacterized protein</fullName>
    </submittedName>
</protein>
<organism evidence="1">
    <name type="scientific">bioreactor metagenome</name>
    <dbReference type="NCBI Taxonomy" id="1076179"/>
    <lineage>
        <taxon>unclassified sequences</taxon>
        <taxon>metagenomes</taxon>
        <taxon>ecological metagenomes</taxon>
    </lineage>
</organism>
<evidence type="ECO:0000313" key="1">
    <source>
        <dbReference type="EMBL" id="MPN05687.1"/>
    </source>
</evidence>
<proteinExistence type="predicted"/>
<comment type="caution">
    <text evidence="1">The sequence shown here is derived from an EMBL/GenBank/DDBJ whole genome shotgun (WGS) entry which is preliminary data.</text>
</comment>
<dbReference type="AlphaFoldDB" id="A0A645EV16"/>
<dbReference type="EMBL" id="VSSQ01051596">
    <property type="protein sequence ID" value="MPN05687.1"/>
    <property type="molecule type" value="Genomic_DNA"/>
</dbReference>
<reference evidence="1" key="1">
    <citation type="submission" date="2019-08" db="EMBL/GenBank/DDBJ databases">
        <authorList>
            <person name="Kucharzyk K."/>
            <person name="Murdoch R.W."/>
            <person name="Higgins S."/>
            <person name="Loffler F."/>
        </authorList>
    </citation>
    <scope>NUCLEOTIDE SEQUENCE</scope>
</reference>
<sequence>MVLSPVFSFTFATCDNGIFAPASLVSIRFPIFSGVFRLSSLYRHIISYTLTPWKTCEIGFPPIAVSIRSDTSATFKPYCAILFRSAVIWSCGNGGSWSIARSAAPFTFLSVASTSSAILRVSLKSSPYIFTANSLCAPAILSITPSIMGWEKATLYPGIPSYSAASSLIKSAFVLPFFQSL</sequence>
<gene>
    <name evidence="1" type="ORF">SDC9_152938</name>
</gene>